<protein>
    <submittedName>
        <fullName evidence="1">Uncharacterized protein</fullName>
    </submittedName>
</protein>
<name>M4SJH8_9CAUD</name>
<proteinExistence type="predicted"/>
<reference evidence="1 2" key="1">
    <citation type="submission" date="2010-11" db="EMBL/GenBank/DDBJ databases">
        <title>The Genome Sequence of Cyanophage Syn30.</title>
        <authorList>
            <consortium name="The Broad Institute Genome Sequencing Platform"/>
            <person name="Henn M.R."/>
            <person name="Sullivan M.S."/>
            <person name="Osburne M.S."/>
            <person name="Levin J."/>
            <person name="Malboeuf C."/>
            <person name="Casali M."/>
            <person name="Russ C."/>
            <person name="Lennon N."/>
            <person name="Chapman S.B."/>
            <person name="Erlich R."/>
            <person name="Young S.K."/>
            <person name="Yandava C."/>
            <person name="Zeng Q."/>
            <person name="Alvarado L."/>
            <person name="Anderson S."/>
            <person name="Berlin A."/>
            <person name="Chen Z."/>
            <person name="Freedman E."/>
            <person name="Gellesch M."/>
            <person name="Goldberg J."/>
            <person name="Green L."/>
            <person name="Griggs A."/>
            <person name="Gujja S."/>
            <person name="Heilman E.R."/>
            <person name="Heiman D."/>
            <person name="Hollinger A."/>
            <person name="Howarth C."/>
            <person name="Larson L."/>
            <person name="Mehta T."/>
            <person name="Pearson M."/>
            <person name="Roberts A."/>
            <person name="Ryan E."/>
            <person name="Saif S."/>
            <person name="Shea T."/>
            <person name="Shenoy N."/>
            <person name="Sisk P."/>
            <person name="Stolte C."/>
            <person name="Sykes S."/>
            <person name="White J."/>
            <person name="Yu Q."/>
            <person name="Coleman M.L."/>
            <person name="Huang K.H."/>
            <person name="Weigele P.R."/>
            <person name="DeFrancesco A.S."/>
            <person name="Kern S.E."/>
            <person name="Thompson L.R."/>
            <person name="Fu R."/>
            <person name="Hombeck B."/>
            <person name="Chisholm S.W."/>
            <person name="Haas B."/>
            <person name="Nusbaum C."/>
            <person name="Birren B."/>
        </authorList>
    </citation>
    <scope>NUCLEOTIDE SEQUENCE [LARGE SCALE GENOMIC DNA]</scope>
    <source>
        <strain evidence="1 2">Syn30</strain>
    </source>
</reference>
<keyword evidence="2" id="KW-1185">Reference proteome</keyword>
<dbReference type="GeneID" id="15312247"/>
<dbReference type="RefSeq" id="YP_007877823.1">
    <property type="nucleotide sequence ID" value="NC_021072.1"/>
</dbReference>
<evidence type="ECO:0000313" key="2">
    <source>
        <dbReference type="Proteomes" id="UP000203676"/>
    </source>
</evidence>
<dbReference type="KEGG" id="vg:15312247"/>
<dbReference type="EMBL" id="HQ634189">
    <property type="protein sequence ID" value="AGH56143.1"/>
    <property type="molecule type" value="Genomic_DNA"/>
</dbReference>
<organism evidence="1 2">
    <name type="scientific">Synechococcus phage Syn30</name>
    <dbReference type="NCBI Taxonomy" id="536474"/>
    <lineage>
        <taxon>Viruses</taxon>
        <taxon>Duplodnaviria</taxon>
        <taxon>Heunggongvirae</taxon>
        <taxon>Uroviricota</taxon>
        <taxon>Caudoviricetes</taxon>
        <taxon>Pantevenvirales</taxon>
        <taxon>Kyanoviridae</taxon>
        <taxon>Leucotheavirus</taxon>
        <taxon>Leucotheavirus syn30</taxon>
    </lineage>
</organism>
<dbReference type="Proteomes" id="UP000203676">
    <property type="component" value="Segment"/>
</dbReference>
<evidence type="ECO:0000313" key="1">
    <source>
        <dbReference type="EMBL" id="AGH56143.1"/>
    </source>
</evidence>
<accession>M4SJH8</accession>
<sequence>MTNWQILPMFARPIAITKIDDEKTKAVQKLASNVMWFASKEQQDIEIAYSKKDNVLKGELQEYFLDLSADLIGEFGYQCDIQMTRSYFRKSDPSGFTWEDCNPGSWFTAIFWWEDYTEESGSIKFSCDPDPYGQPKEWNVWSSPWIDIYPDKGALCVFPSTMRNRLTANQSEVSRKELMFHFVPK</sequence>
<dbReference type="Gene3D" id="2.60.120.620">
    <property type="entry name" value="q2cbj1_9rhob like domain"/>
    <property type="match status" value="1"/>
</dbReference>
<gene>
    <name evidence="1" type="ORF">CPRG_00059</name>
</gene>